<comment type="function">
    <text evidence="6">Required for the formation of N(7)-methylguanine at position 46 (m7G46) in tRNA. In the complex, it is required to stabilize and induce conformational changes of the catalytic subunit.</text>
</comment>
<reference evidence="9 10" key="2">
    <citation type="submission" date="2016-08" db="EMBL/GenBank/DDBJ databases">
        <title>Pervasive Adenine N6-methylation of Active Genes in Fungi.</title>
        <authorList>
            <consortium name="DOE Joint Genome Institute"/>
            <person name="Mondo S.J."/>
            <person name="Dannebaum R.O."/>
            <person name="Kuo R.C."/>
            <person name="Labutti K."/>
            <person name="Haridas S."/>
            <person name="Kuo A."/>
            <person name="Salamov A."/>
            <person name="Ahrendt S.R."/>
            <person name="Lipzen A."/>
            <person name="Sullivan W."/>
            <person name="Andreopoulos W.B."/>
            <person name="Clum A."/>
            <person name="Lindquist E."/>
            <person name="Daum C."/>
            <person name="Ramamoorthy G.K."/>
            <person name="Gryganskyi A."/>
            <person name="Culley D."/>
            <person name="Magnuson J.K."/>
            <person name="James T.Y."/>
            <person name="O'Malley M.A."/>
            <person name="Stajich J.E."/>
            <person name="Spatafora J.W."/>
            <person name="Visel A."/>
            <person name="Grigoriev I.V."/>
        </authorList>
    </citation>
    <scope>NUCLEOTIDE SEQUENCE [LARGE SCALE GENOMIC DNA]</scope>
    <source>
        <strain evidence="9 10">S4</strain>
    </source>
</reference>
<dbReference type="InterPro" id="IPR036322">
    <property type="entry name" value="WD40_repeat_dom_sf"/>
</dbReference>
<organism evidence="9 10">
    <name type="scientific">Anaeromyces robustus</name>
    <dbReference type="NCBI Taxonomy" id="1754192"/>
    <lineage>
        <taxon>Eukaryota</taxon>
        <taxon>Fungi</taxon>
        <taxon>Fungi incertae sedis</taxon>
        <taxon>Chytridiomycota</taxon>
        <taxon>Chytridiomycota incertae sedis</taxon>
        <taxon>Neocallimastigomycetes</taxon>
        <taxon>Neocallimastigales</taxon>
        <taxon>Neocallimastigaceae</taxon>
        <taxon>Anaeromyces</taxon>
    </lineage>
</organism>
<name>A0A1Y1WUQ6_9FUNG</name>
<evidence type="ECO:0000256" key="2">
    <source>
        <dbReference type="ARBA" id="ARBA00022574"/>
    </source>
</evidence>
<keyword evidence="5 6" id="KW-0539">Nucleus</keyword>
<dbReference type="PANTHER" id="PTHR16288:SF0">
    <property type="entry name" value="TRNA (GUANINE-N(7)-)-METHYLTRANSFERASE NON-CATALYTIC SUBUNIT WDR4"/>
    <property type="match status" value="1"/>
</dbReference>
<keyword evidence="2 6" id="KW-0853">WD repeat</keyword>
<evidence type="ECO:0000313" key="9">
    <source>
        <dbReference type="EMBL" id="ORX77289.1"/>
    </source>
</evidence>
<comment type="subcellular location">
    <subcellularLocation>
        <location evidence="1 6">Nucleus</location>
    </subcellularLocation>
</comment>
<dbReference type="Proteomes" id="UP000193944">
    <property type="component" value="Unassembled WGS sequence"/>
</dbReference>
<dbReference type="GO" id="GO:0005829">
    <property type="term" value="C:cytosol"/>
    <property type="evidence" value="ECO:0007669"/>
    <property type="project" value="TreeGrafter"/>
</dbReference>
<evidence type="ECO:0000259" key="8">
    <source>
        <dbReference type="Pfam" id="PF12894"/>
    </source>
</evidence>
<keyword evidence="3 6" id="KW-0819">tRNA processing</keyword>
<protein>
    <submittedName>
        <fullName evidence="9">WD40 repeat-like protein</fullName>
    </submittedName>
</protein>
<dbReference type="Gene3D" id="2.130.10.10">
    <property type="entry name" value="YVTN repeat-like/Quinoprotein amine dehydrogenase"/>
    <property type="match status" value="2"/>
</dbReference>
<comment type="caution">
    <text evidence="9">The sequence shown here is derived from an EMBL/GenBank/DDBJ whole genome shotgun (WGS) entry which is preliminary data.</text>
</comment>
<dbReference type="STRING" id="1754192.A0A1Y1WUQ6"/>
<dbReference type="Pfam" id="PF12894">
    <property type="entry name" value="ANAPC4_WD40"/>
    <property type="match status" value="1"/>
</dbReference>
<sequence length="367" mass="42608">MKVPYHLIRYSNDCIAAVYNNKIKIKNLSTKETIELNQDETNKTSIRSIAFNNDASILAVASDDKKLKFWDVKTGKCLSIKNTPKKVNSIVFENHGKKILIADGFGDVYSYSVDEEDEEKESLLGHVSMLTDILLSKDEKYVITSDRDEKIRVTRYPKTYIIHNFCLGHKEYISKMQFIPNNNNLLLSGGGDDYLFLWDYINATIVQTINIKELINETITKNNLTLIDSYNVKEITTYSKENLVAVCFERLPVIFIFEFIENKLSLKYTVITENLILDIAFDNQGRIWITNFVDENTKETITILSKFSPVEYDTKEELIFFKNTEECEKNDINKYMTVENLRKEVLDAKKAQQELQEDIITKKQKIE</sequence>
<dbReference type="SMART" id="SM00320">
    <property type="entry name" value="WD40"/>
    <property type="match status" value="3"/>
</dbReference>
<dbReference type="GO" id="GO:0043527">
    <property type="term" value="C:tRNA methyltransferase complex"/>
    <property type="evidence" value="ECO:0007669"/>
    <property type="project" value="TreeGrafter"/>
</dbReference>
<evidence type="ECO:0000313" key="10">
    <source>
        <dbReference type="Proteomes" id="UP000193944"/>
    </source>
</evidence>
<evidence type="ECO:0000256" key="5">
    <source>
        <dbReference type="ARBA" id="ARBA00023242"/>
    </source>
</evidence>
<dbReference type="PROSITE" id="PS50294">
    <property type="entry name" value="WD_REPEATS_REGION"/>
    <property type="match status" value="2"/>
</dbReference>
<evidence type="ECO:0000256" key="6">
    <source>
        <dbReference type="HAMAP-Rule" id="MF_03056"/>
    </source>
</evidence>
<gene>
    <name evidence="9" type="ORF">BCR32DRAFT_295709</name>
</gene>
<comment type="pathway">
    <text evidence="6">tRNA modification; N(7)-methylguanine-tRNA biosynthesis.</text>
</comment>
<dbReference type="PANTHER" id="PTHR16288">
    <property type="entry name" value="WD40 REPEAT PROTEIN 4"/>
    <property type="match status" value="1"/>
</dbReference>
<dbReference type="AlphaFoldDB" id="A0A1Y1WUQ6"/>
<evidence type="ECO:0000256" key="1">
    <source>
        <dbReference type="ARBA" id="ARBA00004123"/>
    </source>
</evidence>
<dbReference type="GO" id="GO:0106004">
    <property type="term" value="P:tRNA (guanine-N7)-methylation"/>
    <property type="evidence" value="ECO:0007669"/>
    <property type="project" value="UniProtKB-UniRule"/>
</dbReference>
<dbReference type="InterPro" id="IPR028884">
    <property type="entry name" value="Trm82"/>
</dbReference>
<dbReference type="InterPro" id="IPR001680">
    <property type="entry name" value="WD40_rpt"/>
</dbReference>
<dbReference type="Pfam" id="PF00400">
    <property type="entry name" value="WD40"/>
    <property type="match status" value="1"/>
</dbReference>
<evidence type="ECO:0000256" key="3">
    <source>
        <dbReference type="ARBA" id="ARBA00022694"/>
    </source>
</evidence>
<feature type="domain" description="Anaphase-promoting complex subunit 4-like WD40" evidence="8">
    <location>
        <begin position="13"/>
        <end position="92"/>
    </location>
</feature>
<dbReference type="PROSITE" id="PS50082">
    <property type="entry name" value="WD_REPEATS_2"/>
    <property type="match status" value="2"/>
</dbReference>
<keyword evidence="10" id="KW-1185">Reference proteome</keyword>
<dbReference type="UniPathway" id="UPA00989"/>
<reference evidence="9 10" key="1">
    <citation type="submission" date="2016-08" db="EMBL/GenBank/DDBJ databases">
        <title>A Parts List for Fungal Cellulosomes Revealed by Comparative Genomics.</title>
        <authorList>
            <consortium name="DOE Joint Genome Institute"/>
            <person name="Haitjema C.H."/>
            <person name="Gilmore S.P."/>
            <person name="Henske J.K."/>
            <person name="Solomon K.V."/>
            <person name="De Groot R."/>
            <person name="Kuo A."/>
            <person name="Mondo S.J."/>
            <person name="Salamov A.A."/>
            <person name="Labutti K."/>
            <person name="Zhao Z."/>
            <person name="Chiniquy J."/>
            <person name="Barry K."/>
            <person name="Brewer H.M."/>
            <person name="Purvine S.O."/>
            <person name="Wright A.T."/>
            <person name="Boxma B."/>
            <person name="Van Alen T."/>
            <person name="Hackstein J.H."/>
            <person name="Baker S.E."/>
            <person name="Grigoriev I.V."/>
            <person name="O'Malley M.A."/>
        </authorList>
    </citation>
    <scope>NUCLEOTIDE SEQUENCE [LARGE SCALE GENOMIC DNA]</scope>
    <source>
        <strain evidence="9 10">S4</strain>
    </source>
</reference>
<feature type="repeat" description="WD" evidence="7">
    <location>
        <begin position="39"/>
        <end position="80"/>
    </location>
</feature>
<proteinExistence type="inferred from homology"/>
<dbReference type="GO" id="GO:0005634">
    <property type="term" value="C:nucleus"/>
    <property type="evidence" value="ECO:0007669"/>
    <property type="project" value="UniProtKB-SubCell"/>
</dbReference>
<accession>A0A1Y1WUQ6</accession>
<dbReference type="OrthoDB" id="339900at2759"/>
<dbReference type="SUPFAM" id="SSF50978">
    <property type="entry name" value="WD40 repeat-like"/>
    <property type="match status" value="1"/>
</dbReference>
<evidence type="ECO:0000256" key="7">
    <source>
        <dbReference type="PROSITE-ProRule" id="PRU00221"/>
    </source>
</evidence>
<dbReference type="HAMAP" id="MF_03056">
    <property type="entry name" value="TRM82"/>
    <property type="match status" value="1"/>
</dbReference>
<dbReference type="InterPro" id="IPR015943">
    <property type="entry name" value="WD40/YVTN_repeat-like_dom_sf"/>
</dbReference>
<dbReference type="EMBL" id="MCFG01000255">
    <property type="protein sequence ID" value="ORX77289.1"/>
    <property type="molecule type" value="Genomic_DNA"/>
</dbReference>
<keyword evidence="4 6" id="KW-0677">Repeat</keyword>
<evidence type="ECO:0000256" key="4">
    <source>
        <dbReference type="ARBA" id="ARBA00022737"/>
    </source>
</evidence>
<dbReference type="InterPro" id="IPR024977">
    <property type="entry name" value="Apc4-like_WD40_dom"/>
</dbReference>
<comment type="similarity">
    <text evidence="6">Belongs to the WD repeat TRM82 family.</text>
</comment>
<feature type="repeat" description="WD" evidence="7">
    <location>
        <begin position="166"/>
        <end position="208"/>
    </location>
</feature>